<comment type="subcellular location">
    <subcellularLocation>
        <location evidence="1">Nucleus</location>
    </subcellularLocation>
</comment>
<dbReference type="InterPro" id="IPR007858">
    <property type="entry name" value="Dpy-30_motif"/>
</dbReference>
<evidence type="ECO:0000256" key="2">
    <source>
        <dbReference type="ARBA" id="ARBA00010849"/>
    </source>
</evidence>
<evidence type="ECO:0000313" key="5">
    <source>
        <dbReference type="Proteomes" id="UP001648503"/>
    </source>
</evidence>
<evidence type="ECO:0000256" key="1">
    <source>
        <dbReference type="ARBA" id="ARBA00004123"/>
    </source>
</evidence>
<keyword evidence="5" id="KW-1185">Reference proteome</keyword>
<name>A0ABQ8EXG5_9FUNG</name>
<reference evidence="4 5" key="1">
    <citation type="submission" date="2021-02" db="EMBL/GenBank/DDBJ databases">
        <title>Variation within the Batrachochytrium salamandrivorans European outbreak.</title>
        <authorList>
            <person name="Kelly M."/>
            <person name="Pasmans F."/>
            <person name="Shea T.P."/>
            <person name="Munoz J.F."/>
            <person name="Carranza S."/>
            <person name="Cuomo C.A."/>
            <person name="Martel A."/>
        </authorList>
    </citation>
    <scope>NUCLEOTIDE SEQUENCE [LARGE SCALE GENOMIC DNA]</scope>
    <source>
        <strain evidence="4 5">AMFP18/2</strain>
    </source>
</reference>
<keyword evidence="3" id="KW-0539">Nucleus</keyword>
<gene>
    <name evidence="4" type="ORF">BASA50_000226</name>
</gene>
<evidence type="ECO:0000256" key="3">
    <source>
        <dbReference type="ARBA" id="ARBA00023242"/>
    </source>
</evidence>
<evidence type="ECO:0000313" key="4">
    <source>
        <dbReference type="EMBL" id="KAH6586862.1"/>
    </source>
</evidence>
<dbReference type="CDD" id="cd22965">
    <property type="entry name" value="DD_DPY30_SDC1"/>
    <property type="match status" value="1"/>
</dbReference>
<dbReference type="Proteomes" id="UP001648503">
    <property type="component" value="Unassembled WGS sequence"/>
</dbReference>
<sequence length="97" mass="10547">MGEAPPSIESTLEHAIFGLNALDSARTAKDIEDTINMHRAAATLQEKGNVQSLPLRAYLDQTVIPHLIEGLKAVGKERPPNPTEFLGVYLLKRATGK</sequence>
<proteinExistence type="inferred from homology"/>
<dbReference type="Pfam" id="PF05186">
    <property type="entry name" value="Dpy-30"/>
    <property type="match status" value="1"/>
</dbReference>
<dbReference type="EMBL" id="JAFCIX010000570">
    <property type="protein sequence ID" value="KAH6586862.1"/>
    <property type="molecule type" value="Genomic_DNA"/>
</dbReference>
<dbReference type="Gene3D" id="1.20.890.10">
    <property type="entry name" value="cAMP-dependent protein kinase regulatory subunit, dimerization-anchoring domain"/>
    <property type="match status" value="1"/>
</dbReference>
<comment type="similarity">
    <text evidence="2">Belongs to the dpy-30 family.</text>
</comment>
<comment type="caution">
    <text evidence="4">The sequence shown here is derived from an EMBL/GenBank/DDBJ whole genome shotgun (WGS) entry which is preliminary data.</text>
</comment>
<protein>
    <submittedName>
        <fullName evidence="4">Uncharacterized protein</fullName>
    </submittedName>
</protein>
<accession>A0ABQ8EXG5</accession>
<organism evidence="4 5">
    <name type="scientific">Batrachochytrium salamandrivorans</name>
    <dbReference type="NCBI Taxonomy" id="1357716"/>
    <lineage>
        <taxon>Eukaryota</taxon>
        <taxon>Fungi</taxon>
        <taxon>Fungi incertae sedis</taxon>
        <taxon>Chytridiomycota</taxon>
        <taxon>Chytridiomycota incertae sedis</taxon>
        <taxon>Chytridiomycetes</taxon>
        <taxon>Rhizophydiales</taxon>
        <taxon>Rhizophydiales incertae sedis</taxon>
        <taxon>Batrachochytrium</taxon>
    </lineage>
</organism>
<dbReference type="InterPro" id="IPR049629">
    <property type="entry name" value="DPY30_SDC1_DD"/>
</dbReference>